<sequence length="32" mass="3829">MSDMKILEYIWLDGYQPEPSLRSKIRVTKDES</sequence>
<gene>
    <name evidence="1" type="ORF">METZ01_LOCUS62494</name>
</gene>
<protein>
    <recommendedName>
        <fullName evidence="2">Glutamine synthetase</fullName>
    </recommendedName>
</protein>
<evidence type="ECO:0008006" key="2">
    <source>
        <dbReference type="Google" id="ProtNLM"/>
    </source>
</evidence>
<feature type="non-terminal residue" evidence="1">
    <location>
        <position position="32"/>
    </location>
</feature>
<dbReference type="AlphaFoldDB" id="A0A381T080"/>
<evidence type="ECO:0000313" key="1">
    <source>
        <dbReference type="EMBL" id="SVA09640.1"/>
    </source>
</evidence>
<reference evidence="1" key="1">
    <citation type="submission" date="2018-05" db="EMBL/GenBank/DDBJ databases">
        <authorList>
            <person name="Lanie J.A."/>
            <person name="Ng W.-L."/>
            <person name="Kazmierczak K.M."/>
            <person name="Andrzejewski T.M."/>
            <person name="Davidsen T.M."/>
            <person name="Wayne K.J."/>
            <person name="Tettelin H."/>
            <person name="Glass J.I."/>
            <person name="Rusch D."/>
            <person name="Podicherti R."/>
            <person name="Tsui H.-C.T."/>
            <person name="Winkler M.E."/>
        </authorList>
    </citation>
    <scope>NUCLEOTIDE SEQUENCE</scope>
</reference>
<accession>A0A381T080</accession>
<name>A0A381T080_9ZZZZ</name>
<organism evidence="1">
    <name type="scientific">marine metagenome</name>
    <dbReference type="NCBI Taxonomy" id="408172"/>
    <lineage>
        <taxon>unclassified sequences</taxon>
        <taxon>metagenomes</taxon>
        <taxon>ecological metagenomes</taxon>
    </lineage>
</organism>
<proteinExistence type="predicted"/>
<dbReference type="EMBL" id="UINC01003835">
    <property type="protein sequence ID" value="SVA09640.1"/>
    <property type="molecule type" value="Genomic_DNA"/>
</dbReference>